<dbReference type="GO" id="GO:0000981">
    <property type="term" value="F:DNA-binding transcription factor activity, RNA polymerase II-specific"/>
    <property type="evidence" value="ECO:0007669"/>
    <property type="project" value="InterPro"/>
</dbReference>
<accession>A0A9P5ZDT3</accession>
<feature type="domain" description="Zn(2)-C6 fungal-type" evidence="4">
    <location>
        <begin position="29"/>
        <end position="63"/>
    </location>
</feature>
<protein>
    <recommendedName>
        <fullName evidence="4">Zn(2)-C6 fungal-type domain-containing protein</fullName>
    </recommendedName>
</protein>
<dbReference type="SMART" id="SM00066">
    <property type="entry name" value="GAL4"/>
    <property type="match status" value="1"/>
</dbReference>
<name>A0A9P5ZDT3_9AGAR</name>
<comment type="caution">
    <text evidence="5">The sequence shown here is derived from an EMBL/GenBank/DDBJ whole genome shotgun (WGS) entry which is preliminary data.</text>
</comment>
<comment type="subcellular location">
    <subcellularLocation>
        <location evidence="1">Nucleus</location>
    </subcellularLocation>
</comment>
<gene>
    <name evidence="5" type="ORF">BDN70DRAFT_927679</name>
</gene>
<dbReference type="GO" id="GO:0005634">
    <property type="term" value="C:nucleus"/>
    <property type="evidence" value="ECO:0007669"/>
    <property type="project" value="UniProtKB-SubCell"/>
</dbReference>
<dbReference type="InterPro" id="IPR001138">
    <property type="entry name" value="Zn2Cys6_DnaBD"/>
</dbReference>
<reference evidence="5" key="1">
    <citation type="submission" date="2020-11" db="EMBL/GenBank/DDBJ databases">
        <authorList>
            <consortium name="DOE Joint Genome Institute"/>
            <person name="Ahrendt S."/>
            <person name="Riley R."/>
            <person name="Andreopoulos W."/>
            <person name="Labutti K."/>
            <person name="Pangilinan J."/>
            <person name="Ruiz-Duenas F.J."/>
            <person name="Barrasa J.M."/>
            <person name="Sanchez-Garcia M."/>
            <person name="Camarero S."/>
            <person name="Miyauchi S."/>
            <person name="Serrano A."/>
            <person name="Linde D."/>
            <person name="Babiker R."/>
            <person name="Drula E."/>
            <person name="Ayuso-Fernandez I."/>
            <person name="Pacheco R."/>
            <person name="Padilla G."/>
            <person name="Ferreira P."/>
            <person name="Barriuso J."/>
            <person name="Kellner H."/>
            <person name="Castanera R."/>
            <person name="Alfaro M."/>
            <person name="Ramirez L."/>
            <person name="Pisabarro A.G."/>
            <person name="Kuo A."/>
            <person name="Tritt A."/>
            <person name="Lipzen A."/>
            <person name="He G."/>
            <person name="Yan M."/>
            <person name="Ng V."/>
            <person name="Cullen D."/>
            <person name="Martin F."/>
            <person name="Rosso M.-N."/>
            <person name="Henrissat B."/>
            <person name="Hibbett D."/>
            <person name="Martinez A.T."/>
            <person name="Grigoriev I.V."/>
        </authorList>
    </citation>
    <scope>NUCLEOTIDE SEQUENCE</scope>
    <source>
        <strain evidence="5">CIRM-BRFM 674</strain>
    </source>
</reference>
<dbReference type="PANTHER" id="PTHR37534:SF46">
    <property type="entry name" value="ZN(II)2CYS6 TRANSCRIPTION FACTOR (EUROFUNG)"/>
    <property type="match status" value="1"/>
</dbReference>
<evidence type="ECO:0000256" key="2">
    <source>
        <dbReference type="ARBA" id="ARBA00023242"/>
    </source>
</evidence>
<evidence type="ECO:0000313" key="6">
    <source>
        <dbReference type="Proteomes" id="UP000807469"/>
    </source>
</evidence>
<proteinExistence type="predicted"/>
<organism evidence="5 6">
    <name type="scientific">Pholiota conissans</name>
    <dbReference type="NCBI Taxonomy" id="109636"/>
    <lineage>
        <taxon>Eukaryota</taxon>
        <taxon>Fungi</taxon>
        <taxon>Dikarya</taxon>
        <taxon>Basidiomycota</taxon>
        <taxon>Agaricomycotina</taxon>
        <taxon>Agaricomycetes</taxon>
        <taxon>Agaricomycetidae</taxon>
        <taxon>Agaricales</taxon>
        <taxon>Agaricineae</taxon>
        <taxon>Strophariaceae</taxon>
        <taxon>Pholiota</taxon>
    </lineage>
</organism>
<feature type="region of interest" description="Disordered" evidence="3">
    <location>
        <begin position="117"/>
        <end position="157"/>
    </location>
</feature>
<dbReference type="AlphaFoldDB" id="A0A9P5ZDT3"/>
<keyword evidence="2" id="KW-0539">Nucleus</keyword>
<dbReference type="Pfam" id="PF11951">
    <property type="entry name" value="Fungal_trans_2"/>
    <property type="match status" value="1"/>
</dbReference>
<dbReference type="GO" id="GO:0008270">
    <property type="term" value="F:zinc ion binding"/>
    <property type="evidence" value="ECO:0007669"/>
    <property type="project" value="InterPro"/>
</dbReference>
<keyword evidence="6" id="KW-1185">Reference proteome</keyword>
<evidence type="ECO:0000259" key="4">
    <source>
        <dbReference type="PROSITE" id="PS50048"/>
    </source>
</evidence>
<dbReference type="OrthoDB" id="5419315at2759"/>
<dbReference type="InterPro" id="IPR036864">
    <property type="entry name" value="Zn2-C6_fun-type_DNA-bd_sf"/>
</dbReference>
<dbReference type="PROSITE" id="PS50048">
    <property type="entry name" value="ZN2_CY6_FUNGAL_2"/>
    <property type="match status" value="1"/>
</dbReference>
<dbReference type="InterPro" id="IPR021858">
    <property type="entry name" value="Fun_TF"/>
</dbReference>
<evidence type="ECO:0000256" key="3">
    <source>
        <dbReference type="SAM" id="MobiDB-lite"/>
    </source>
</evidence>
<evidence type="ECO:0000313" key="5">
    <source>
        <dbReference type="EMBL" id="KAF9485135.1"/>
    </source>
</evidence>
<dbReference type="CDD" id="cd00067">
    <property type="entry name" value="GAL4"/>
    <property type="match status" value="1"/>
</dbReference>
<dbReference type="PANTHER" id="PTHR37534">
    <property type="entry name" value="TRANSCRIPTIONAL ACTIVATOR PROTEIN UGA3"/>
    <property type="match status" value="1"/>
</dbReference>
<feature type="compositionally biased region" description="Low complexity" evidence="3">
    <location>
        <begin position="128"/>
        <end position="138"/>
    </location>
</feature>
<sequence length="654" mass="74090">MPPVVTSPRLGKKVGIMQKPKGAVRAKSGCYTCRIRRKKCDEKRINGHEDGPCETCYRLKLECLGFGAKRPDWLRENSRVSAIRDRIKAHLAAQGMIKGHAGSGARSNVQEEFLRLSDPRDDDMMYRTGGSSSSTEGSPAREHSVDDDGPYGGTHHRLSMTTSAMRERDGMYDQGYSYFPPHSDIHSRSHSPAAGSSVYDLEPADFSLIPYRTDMESPAIRSSFSKNNLYGDNPQLYIIDELPDEPFDLAKSVSHFYPSEQIPYELLNNSMREYVNNVVKIQYLLGDRDILPIMIWDAIKMHRDSHEAVNLLARAYYGRQNDNQYSVLQDINVISTISSLKGSLQLKAHFTADDAMTALHIVSLYLFDGGRGKWSEFLFFASRYVKTVLEKPEFYHNYPAALEAASAKDQFVVKTTIWFDVLASVTTQQPPVLLTYIRELFRPNRSWVGNPTTYSMLSPMGCENTVVWALAETAELSYWKRRHETQGDLSVRELVKRVQDIEMHLQPGPRPQRPGGDVDTWSRFVASEIFRTSTKLFLKSVESGDFPYVSEVQDCVLETYNAIMEFPAALMTVKSAVVRSTVFGIFICGSLTDNHDMRRVLYNHLLQNSGHEGVGNCTTVSSLLDTMWRERDAGPLNLPVRWREYLNHAQILLV</sequence>
<dbReference type="EMBL" id="MU155137">
    <property type="protein sequence ID" value="KAF9485135.1"/>
    <property type="molecule type" value="Genomic_DNA"/>
</dbReference>
<dbReference type="Proteomes" id="UP000807469">
    <property type="component" value="Unassembled WGS sequence"/>
</dbReference>
<dbReference type="SUPFAM" id="SSF57701">
    <property type="entry name" value="Zn2/Cys6 DNA-binding domain"/>
    <property type="match status" value="1"/>
</dbReference>
<evidence type="ECO:0000256" key="1">
    <source>
        <dbReference type="ARBA" id="ARBA00004123"/>
    </source>
</evidence>
<dbReference type="PROSITE" id="PS00463">
    <property type="entry name" value="ZN2_CY6_FUNGAL_1"/>
    <property type="match status" value="1"/>
</dbReference>